<dbReference type="Gene3D" id="1.25.40.20">
    <property type="entry name" value="Ankyrin repeat-containing domain"/>
    <property type="match status" value="2"/>
</dbReference>
<dbReference type="PANTHER" id="PTHR10039">
    <property type="entry name" value="AMELOGENIN"/>
    <property type="match status" value="1"/>
</dbReference>
<dbReference type="SMART" id="SM00248">
    <property type="entry name" value="ANK"/>
    <property type="match status" value="5"/>
</dbReference>
<dbReference type="Pfam" id="PF12796">
    <property type="entry name" value="Ank_2"/>
    <property type="match status" value="1"/>
</dbReference>
<dbReference type="EMBL" id="KZ678133">
    <property type="protein sequence ID" value="PSN69433.1"/>
    <property type="molecule type" value="Genomic_DNA"/>
</dbReference>
<evidence type="ECO:0000313" key="5">
    <source>
        <dbReference type="Proteomes" id="UP000240883"/>
    </source>
</evidence>
<dbReference type="InterPro" id="IPR029058">
    <property type="entry name" value="AB_hydrolase_fold"/>
</dbReference>
<dbReference type="PANTHER" id="PTHR10039:SF5">
    <property type="entry name" value="NACHT DOMAIN-CONTAINING PROTEIN"/>
    <property type="match status" value="1"/>
</dbReference>
<reference evidence="4 5" key="1">
    <citation type="journal article" date="2018" name="Front. Microbiol.">
        <title>Genome-Wide Analysis of Corynespora cassiicola Leaf Fall Disease Putative Effectors.</title>
        <authorList>
            <person name="Lopez D."/>
            <person name="Ribeiro S."/>
            <person name="Label P."/>
            <person name="Fumanal B."/>
            <person name="Venisse J.S."/>
            <person name="Kohler A."/>
            <person name="de Oliveira R.R."/>
            <person name="Labutti K."/>
            <person name="Lipzen A."/>
            <person name="Lail K."/>
            <person name="Bauer D."/>
            <person name="Ohm R.A."/>
            <person name="Barry K.W."/>
            <person name="Spatafora J."/>
            <person name="Grigoriev I.V."/>
            <person name="Martin F.M."/>
            <person name="Pujade-Renaud V."/>
        </authorList>
    </citation>
    <scope>NUCLEOTIDE SEQUENCE [LARGE SCALE GENOMIC DNA]</scope>
    <source>
        <strain evidence="4 5">Philippines</strain>
    </source>
</reference>
<dbReference type="Pfam" id="PF00023">
    <property type="entry name" value="Ank"/>
    <property type="match status" value="1"/>
</dbReference>
<keyword evidence="2" id="KW-0040">ANK repeat</keyword>
<dbReference type="InterPro" id="IPR027417">
    <property type="entry name" value="P-loop_NTPase"/>
</dbReference>
<dbReference type="SUPFAM" id="SSF52540">
    <property type="entry name" value="P-loop containing nucleoside triphosphate hydrolases"/>
    <property type="match status" value="1"/>
</dbReference>
<dbReference type="Pfam" id="PF24883">
    <property type="entry name" value="NPHP3_N"/>
    <property type="match status" value="1"/>
</dbReference>
<dbReference type="SUPFAM" id="SSF53474">
    <property type="entry name" value="alpha/beta-Hydrolases"/>
    <property type="match status" value="1"/>
</dbReference>
<evidence type="ECO:0000313" key="4">
    <source>
        <dbReference type="EMBL" id="PSN69433.1"/>
    </source>
</evidence>
<gene>
    <name evidence="4" type="ORF">BS50DRAFT_550280</name>
</gene>
<dbReference type="STRING" id="1448308.A0A2T2NVL3"/>
<dbReference type="InterPro" id="IPR056884">
    <property type="entry name" value="NPHP3-like_N"/>
</dbReference>
<feature type="repeat" description="ANK" evidence="2">
    <location>
        <begin position="999"/>
        <end position="1031"/>
    </location>
</feature>
<organism evidence="4 5">
    <name type="scientific">Corynespora cassiicola Philippines</name>
    <dbReference type="NCBI Taxonomy" id="1448308"/>
    <lineage>
        <taxon>Eukaryota</taxon>
        <taxon>Fungi</taxon>
        <taxon>Dikarya</taxon>
        <taxon>Ascomycota</taxon>
        <taxon>Pezizomycotina</taxon>
        <taxon>Dothideomycetes</taxon>
        <taxon>Pleosporomycetidae</taxon>
        <taxon>Pleosporales</taxon>
        <taxon>Corynesporascaceae</taxon>
        <taxon>Corynespora</taxon>
    </lineage>
</organism>
<dbReference type="PROSITE" id="PS50297">
    <property type="entry name" value="ANK_REP_REGION"/>
    <property type="match status" value="2"/>
</dbReference>
<dbReference type="PROSITE" id="PS50088">
    <property type="entry name" value="ANK_REPEAT"/>
    <property type="match status" value="2"/>
</dbReference>
<evidence type="ECO:0000256" key="1">
    <source>
        <dbReference type="ARBA" id="ARBA00022737"/>
    </source>
</evidence>
<dbReference type="Gene3D" id="3.40.50.1820">
    <property type="entry name" value="alpha/beta hydrolase"/>
    <property type="match status" value="1"/>
</dbReference>
<name>A0A2T2NVL3_CORCC</name>
<dbReference type="OrthoDB" id="427518at2759"/>
<keyword evidence="1" id="KW-0677">Repeat</keyword>
<sequence>MKASSIIGEGLTILNDCSSPAVDVVFVHGLGGHPFHTWACPRSKGVTTGEKLPGENIGNKRKLPLPFISRKRKTGKHPEFWQEVSLRDDDSNDQEYIFWPQDLLMQEKWCENARVLVYGYNSKVIEGYSGANKSNLFAQSRSLLYELEREKPSRRPVIFVVHSLGGLIVKEVLRRSDSSEEPELRDIVQSTAGIIFLGTPHRGSPEFARLGDLVRSVASSFLRLDTNSTLLRALGEDSPELELGREHFMVLWRRHKFRVKTFQEAFGISGLNIGPLNKKVVPDISSSLDDPREHAEMIAANHMDMCRFEQLSNAGYRKLSSEIRTMIEYSSQAITITSNDQAFLLSLSFSEMNNRERDVHDALDETCNWFFSTPQYQDWSNDAKISQDPKLLWIKGKPGSGKSTLMKEVVRRRRVRITEQKSTEDSTDTRSIAFFFFNARGTNKLEKTPIGLYRALLHQVLQHDKLALTHLTPTYNEKISSQAVITWHQKELQDFLLRVFATSVSRPAEIFVDAMDECNEDEVYELLAFFRKLAKSADKASARLKLCFSSRHYPHISLEEWPEVIVEHHNQKDILLYIDSESESGESIRQLRSDIVRKSNGVFLWVVIAVTMLRKFGHGRSLKWLRNKLEEIPPQLDLLFRNLFQNTDPEDAEKTIRLMQIMLAAEQQLTLKDIHTALAFSGQRYPTIASWKDSIDYLVMDKSKHEMIISLSRGLLEPTESSYSNQTPRTYRFIHETVREFFLSGEGFSLLQFRTCSILGSSHCTTGTACTNYLATGELPYLLEYPISRGLNLSFLKYSANHILDHIESAEEAGISQQTNLALILNQGLVRRVCEIQRIFEQKNPWSFDRSSSGQNLLYEMSARGLLNTTKRLITMGHDTNRPCRDTDMIYPLLAAIDELRLEIIESGESKMSNIVKLLLSCNANVSLANNSGQTALHIAATTTKEVVSAVLAQNPDVNAHDIEGLTPLHLATQEVTPNTQILDLLLENGVDINSIDRYGNTPLHLAVTKENILVIEWLVRSGCNLNIENWYQETPLTRHVKDIPREATRWTENTATSERSWRSPTWPEIYNILIKAGAHLSVEASQRAKCDLALASISLDDNGLIKNIPHQIRGSGMTWDWRFYPWG</sequence>
<dbReference type="Proteomes" id="UP000240883">
    <property type="component" value="Unassembled WGS sequence"/>
</dbReference>
<protein>
    <recommendedName>
        <fullName evidence="3">Nephrocystin 3-like N-terminal domain-containing protein</fullName>
    </recommendedName>
</protein>
<dbReference type="SUPFAM" id="SSF48403">
    <property type="entry name" value="Ankyrin repeat"/>
    <property type="match status" value="1"/>
</dbReference>
<dbReference type="AlphaFoldDB" id="A0A2T2NVL3"/>
<feature type="domain" description="Nephrocystin 3-like N-terminal" evidence="3">
    <location>
        <begin position="365"/>
        <end position="551"/>
    </location>
</feature>
<proteinExistence type="predicted"/>
<evidence type="ECO:0000259" key="3">
    <source>
        <dbReference type="Pfam" id="PF24883"/>
    </source>
</evidence>
<dbReference type="InterPro" id="IPR002110">
    <property type="entry name" value="Ankyrin_rpt"/>
</dbReference>
<keyword evidence="5" id="KW-1185">Reference proteome</keyword>
<evidence type="ECO:0000256" key="2">
    <source>
        <dbReference type="PROSITE-ProRule" id="PRU00023"/>
    </source>
</evidence>
<feature type="repeat" description="ANK" evidence="2">
    <location>
        <begin position="964"/>
        <end position="998"/>
    </location>
</feature>
<dbReference type="InterPro" id="IPR036770">
    <property type="entry name" value="Ankyrin_rpt-contain_sf"/>
</dbReference>
<accession>A0A2T2NVL3</accession>
<dbReference type="Gene3D" id="3.40.50.300">
    <property type="entry name" value="P-loop containing nucleotide triphosphate hydrolases"/>
    <property type="match status" value="1"/>
</dbReference>